<evidence type="ECO:0000313" key="3">
    <source>
        <dbReference type="Proteomes" id="UP001066276"/>
    </source>
</evidence>
<dbReference type="AlphaFoldDB" id="A0AAV7S838"/>
<evidence type="ECO:0000313" key="2">
    <source>
        <dbReference type="EMBL" id="KAJ1159910.1"/>
    </source>
</evidence>
<feature type="region of interest" description="Disordered" evidence="1">
    <location>
        <begin position="41"/>
        <end position="67"/>
    </location>
</feature>
<protein>
    <submittedName>
        <fullName evidence="2">Uncharacterized protein</fullName>
    </submittedName>
</protein>
<sequence length="67" mass="6821">MAGELGPHGAVAGRDHVPAGHGALDTLGWCAARGEGAEHRVVGAQPRPERCAAPDKGEGSAVWQRAN</sequence>
<feature type="compositionally biased region" description="Basic and acidic residues" evidence="1">
    <location>
        <begin position="41"/>
        <end position="58"/>
    </location>
</feature>
<keyword evidence="3" id="KW-1185">Reference proteome</keyword>
<proteinExistence type="predicted"/>
<organism evidence="2 3">
    <name type="scientific">Pleurodeles waltl</name>
    <name type="common">Iberian ribbed newt</name>
    <dbReference type="NCBI Taxonomy" id="8319"/>
    <lineage>
        <taxon>Eukaryota</taxon>
        <taxon>Metazoa</taxon>
        <taxon>Chordata</taxon>
        <taxon>Craniata</taxon>
        <taxon>Vertebrata</taxon>
        <taxon>Euteleostomi</taxon>
        <taxon>Amphibia</taxon>
        <taxon>Batrachia</taxon>
        <taxon>Caudata</taxon>
        <taxon>Salamandroidea</taxon>
        <taxon>Salamandridae</taxon>
        <taxon>Pleurodelinae</taxon>
        <taxon>Pleurodeles</taxon>
    </lineage>
</organism>
<feature type="region of interest" description="Disordered" evidence="1">
    <location>
        <begin position="1"/>
        <end position="23"/>
    </location>
</feature>
<gene>
    <name evidence="2" type="ORF">NDU88_000414</name>
</gene>
<dbReference type="EMBL" id="JANPWB010000008">
    <property type="protein sequence ID" value="KAJ1159910.1"/>
    <property type="molecule type" value="Genomic_DNA"/>
</dbReference>
<comment type="caution">
    <text evidence="2">The sequence shown here is derived from an EMBL/GenBank/DDBJ whole genome shotgun (WGS) entry which is preliminary data.</text>
</comment>
<dbReference type="Proteomes" id="UP001066276">
    <property type="component" value="Chromosome 4_2"/>
</dbReference>
<reference evidence="2" key="1">
    <citation type="journal article" date="2022" name="bioRxiv">
        <title>Sequencing and chromosome-scale assembly of the giantPleurodeles waltlgenome.</title>
        <authorList>
            <person name="Brown T."/>
            <person name="Elewa A."/>
            <person name="Iarovenko S."/>
            <person name="Subramanian E."/>
            <person name="Araus A.J."/>
            <person name="Petzold A."/>
            <person name="Susuki M."/>
            <person name="Suzuki K.-i.T."/>
            <person name="Hayashi T."/>
            <person name="Toyoda A."/>
            <person name="Oliveira C."/>
            <person name="Osipova E."/>
            <person name="Leigh N.D."/>
            <person name="Simon A."/>
            <person name="Yun M.H."/>
        </authorList>
    </citation>
    <scope>NUCLEOTIDE SEQUENCE</scope>
    <source>
        <strain evidence="2">20211129_DDA</strain>
        <tissue evidence="2">Liver</tissue>
    </source>
</reference>
<name>A0AAV7S838_PLEWA</name>
<accession>A0AAV7S838</accession>
<evidence type="ECO:0000256" key="1">
    <source>
        <dbReference type="SAM" id="MobiDB-lite"/>
    </source>
</evidence>